<dbReference type="Proteomes" id="UP001154282">
    <property type="component" value="Unassembled WGS sequence"/>
</dbReference>
<evidence type="ECO:0000313" key="1">
    <source>
        <dbReference type="EMBL" id="CAI0402490.1"/>
    </source>
</evidence>
<proteinExistence type="predicted"/>
<accession>A0AAV0IZB2</accession>
<feature type="non-terminal residue" evidence="1">
    <location>
        <position position="1"/>
    </location>
</feature>
<evidence type="ECO:0000313" key="2">
    <source>
        <dbReference type="Proteomes" id="UP001154282"/>
    </source>
</evidence>
<comment type="caution">
    <text evidence="1">The sequence shown here is derived from an EMBL/GenBank/DDBJ whole genome shotgun (WGS) entry which is preliminary data.</text>
</comment>
<name>A0AAV0IZB2_9ROSI</name>
<organism evidence="1 2">
    <name type="scientific">Linum tenue</name>
    <dbReference type="NCBI Taxonomy" id="586396"/>
    <lineage>
        <taxon>Eukaryota</taxon>
        <taxon>Viridiplantae</taxon>
        <taxon>Streptophyta</taxon>
        <taxon>Embryophyta</taxon>
        <taxon>Tracheophyta</taxon>
        <taxon>Spermatophyta</taxon>
        <taxon>Magnoliopsida</taxon>
        <taxon>eudicotyledons</taxon>
        <taxon>Gunneridae</taxon>
        <taxon>Pentapetalae</taxon>
        <taxon>rosids</taxon>
        <taxon>fabids</taxon>
        <taxon>Malpighiales</taxon>
        <taxon>Linaceae</taxon>
        <taxon>Linum</taxon>
    </lineage>
</organism>
<sequence length="75" mass="8277">LQSPLTFFAFADRSSPPRICYSETQNYNKLSTASSFDHKQQIPGGASPPLAVVLLHASLKPWNHRAHRISSLLSS</sequence>
<dbReference type="AlphaFoldDB" id="A0AAV0IZB2"/>
<protein>
    <submittedName>
        <fullName evidence="1">Uncharacterized protein</fullName>
    </submittedName>
</protein>
<dbReference type="EMBL" id="CAMGYJ010000004">
    <property type="protein sequence ID" value="CAI0402490.1"/>
    <property type="molecule type" value="Genomic_DNA"/>
</dbReference>
<reference evidence="1" key="1">
    <citation type="submission" date="2022-08" db="EMBL/GenBank/DDBJ databases">
        <authorList>
            <person name="Gutierrez-Valencia J."/>
        </authorList>
    </citation>
    <scope>NUCLEOTIDE SEQUENCE</scope>
</reference>
<keyword evidence="2" id="KW-1185">Reference proteome</keyword>
<gene>
    <name evidence="1" type="ORF">LITE_LOCUS11615</name>
</gene>